<gene>
    <name evidence="2" type="ORF">Tci_836513</name>
</gene>
<evidence type="ECO:0000256" key="1">
    <source>
        <dbReference type="SAM" id="MobiDB-lite"/>
    </source>
</evidence>
<feature type="region of interest" description="Disordered" evidence="1">
    <location>
        <begin position="170"/>
        <end position="191"/>
    </location>
</feature>
<proteinExistence type="predicted"/>
<sequence>MELCTKLYERVLNLESTKTTQAKKISSLKRRLHRLEKKTKSRTHGLKRLYKVGLSARVESSAKEQSLGEEDASKQGRNIADIDIDVEITLVDETAEDQGRFNDQNMFDTSVLDDEEEETISTAALITNVDVTPIERTMAQGLVEIKESKPKGDKVVIEQEPDQDATITTTVTIPTPDSTRPKARGVVMQEP</sequence>
<reference evidence="2" key="1">
    <citation type="journal article" date="2019" name="Sci. Rep.">
        <title>Draft genome of Tanacetum cinerariifolium, the natural source of mosquito coil.</title>
        <authorList>
            <person name="Yamashiro T."/>
            <person name="Shiraishi A."/>
            <person name="Satake H."/>
            <person name="Nakayama K."/>
        </authorList>
    </citation>
    <scope>NUCLEOTIDE SEQUENCE</scope>
</reference>
<organism evidence="2">
    <name type="scientific">Tanacetum cinerariifolium</name>
    <name type="common">Dalmatian daisy</name>
    <name type="synonym">Chrysanthemum cinerariifolium</name>
    <dbReference type="NCBI Taxonomy" id="118510"/>
    <lineage>
        <taxon>Eukaryota</taxon>
        <taxon>Viridiplantae</taxon>
        <taxon>Streptophyta</taxon>
        <taxon>Embryophyta</taxon>
        <taxon>Tracheophyta</taxon>
        <taxon>Spermatophyta</taxon>
        <taxon>Magnoliopsida</taxon>
        <taxon>eudicotyledons</taxon>
        <taxon>Gunneridae</taxon>
        <taxon>Pentapetalae</taxon>
        <taxon>asterids</taxon>
        <taxon>campanulids</taxon>
        <taxon>Asterales</taxon>
        <taxon>Asteraceae</taxon>
        <taxon>Asteroideae</taxon>
        <taxon>Anthemideae</taxon>
        <taxon>Anthemidinae</taxon>
        <taxon>Tanacetum</taxon>
    </lineage>
</organism>
<protein>
    <submittedName>
        <fullName evidence="2">Uncharacterized protein</fullName>
    </submittedName>
</protein>
<feature type="non-terminal residue" evidence="2">
    <location>
        <position position="191"/>
    </location>
</feature>
<dbReference type="AlphaFoldDB" id="A0A699Q9E7"/>
<dbReference type="EMBL" id="BKCJ011002753">
    <property type="protein sequence ID" value="GFC64543.1"/>
    <property type="molecule type" value="Genomic_DNA"/>
</dbReference>
<comment type="caution">
    <text evidence="2">The sequence shown here is derived from an EMBL/GenBank/DDBJ whole genome shotgun (WGS) entry which is preliminary data.</text>
</comment>
<evidence type="ECO:0000313" key="2">
    <source>
        <dbReference type="EMBL" id="GFC64543.1"/>
    </source>
</evidence>
<name>A0A699Q9E7_TANCI</name>
<accession>A0A699Q9E7</accession>